<evidence type="ECO:0000259" key="1">
    <source>
        <dbReference type="Pfam" id="PF09983"/>
    </source>
</evidence>
<accession>A0A1I0H3T4</accession>
<dbReference type="Pfam" id="PF09983">
    <property type="entry name" value="JetD_C"/>
    <property type="match status" value="1"/>
</dbReference>
<protein>
    <recommendedName>
        <fullName evidence="1">Wadjet protein JetD C-terminal domain-containing protein</fullName>
    </recommendedName>
</protein>
<keyword evidence="3" id="KW-1185">Reference proteome</keyword>
<organism evidence="2 3">
    <name type="scientific">Natronincola peptidivorans</name>
    <dbReference type="NCBI Taxonomy" id="426128"/>
    <lineage>
        <taxon>Bacteria</taxon>
        <taxon>Bacillati</taxon>
        <taxon>Bacillota</taxon>
        <taxon>Clostridia</taxon>
        <taxon>Peptostreptococcales</taxon>
        <taxon>Natronincolaceae</taxon>
        <taxon>Natronincola</taxon>
    </lineage>
</organism>
<dbReference type="Proteomes" id="UP000199568">
    <property type="component" value="Unassembled WGS sequence"/>
</dbReference>
<dbReference type="RefSeq" id="WP_170834876.1">
    <property type="nucleotide sequence ID" value="NZ_FOHU01000032.1"/>
</dbReference>
<gene>
    <name evidence="2" type="ORF">SAMN05660297_03489</name>
</gene>
<reference evidence="2 3" key="1">
    <citation type="submission" date="2016-10" db="EMBL/GenBank/DDBJ databases">
        <authorList>
            <person name="de Groot N.N."/>
        </authorList>
    </citation>
    <scope>NUCLEOTIDE SEQUENCE [LARGE SCALE GENOMIC DNA]</scope>
    <source>
        <strain evidence="2 3">DSM 18979</strain>
    </source>
</reference>
<dbReference type="SUPFAM" id="SSF56726">
    <property type="entry name" value="DNA topoisomerase IV, alpha subunit"/>
    <property type="match status" value="1"/>
</dbReference>
<dbReference type="AlphaFoldDB" id="A0A1I0H3T4"/>
<dbReference type="GO" id="GO:0003677">
    <property type="term" value="F:DNA binding"/>
    <property type="evidence" value="ECO:0007669"/>
    <property type="project" value="InterPro"/>
</dbReference>
<dbReference type="InterPro" id="IPR024534">
    <property type="entry name" value="JetD_C"/>
</dbReference>
<feature type="domain" description="Wadjet protein JetD C-terminal" evidence="1">
    <location>
        <begin position="196"/>
        <end position="284"/>
    </location>
</feature>
<dbReference type="STRING" id="426128.SAMN05660297_03489"/>
<dbReference type="InterPro" id="IPR036078">
    <property type="entry name" value="Spo11/TopoVI_A_sf"/>
</dbReference>
<evidence type="ECO:0000313" key="3">
    <source>
        <dbReference type="Proteomes" id="UP000199568"/>
    </source>
</evidence>
<dbReference type="GO" id="GO:0005694">
    <property type="term" value="C:chromosome"/>
    <property type="evidence" value="ECO:0007669"/>
    <property type="project" value="InterPro"/>
</dbReference>
<dbReference type="EMBL" id="FOHU01000032">
    <property type="protein sequence ID" value="SET78234.1"/>
    <property type="molecule type" value="Genomic_DNA"/>
</dbReference>
<proteinExistence type="predicted"/>
<sequence>MEKIIKKFLSEYKKKNKKRFGLQALESYLIDRYKGEHFYLEGGGYQELYRQMCLLKEKQYIKEIKSSSYNGFHPPLKTKWQIVCEEDSSRWDKSKMLQLSDYLDFSYYVKHPSYQTDLEWEYIENIYSFLKSRDKREWASIEERSLELFYDEKFLKSKKEVSKGKYGILKRLKLSNEDLKMKRYGEMFIYWNRGVEDIKNIIILENHSTFFTYKRAAQVHGEIFGFRPDALIYGEGKKVEDSLSFIEEITDSAKVDILYFGDIDAEGFGIYYRLKERYKDINIKLQHEAYTHLIALCIKEYSSEGHNKNQLYLDGFLEEMKPYLKNGDLKKMKSIWDKDLRVPQELINYEYLLKVRK</sequence>
<name>A0A1I0H3T4_9FIRM</name>
<evidence type="ECO:0000313" key="2">
    <source>
        <dbReference type="EMBL" id="SET78234.1"/>
    </source>
</evidence>